<evidence type="ECO:0000313" key="3">
    <source>
        <dbReference type="Proteomes" id="UP000199634"/>
    </source>
</evidence>
<evidence type="ECO:0000313" key="2">
    <source>
        <dbReference type="EMBL" id="SEH59907.1"/>
    </source>
</evidence>
<feature type="compositionally biased region" description="Polar residues" evidence="1">
    <location>
        <begin position="50"/>
        <end position="66"/>
    </location>
</feature>
<proteinExistence type="predicted"/>
<organism evidence="2 3">
    <name type="scientific">Paenimyroides marinum</name>
    <dbReference type="NCBI Taxonomy" id="1159016"/>
    <lineage>
        <taxon>Bacteria</taxon>
        <taxon>Pseudomonadati</taxon>
        <taxon>Bacteroidota</taxon>
        <taxon>Flavobacteriia</taxon>
        <taxon>Flavobacteriales</taxon>
        <taxon>Flavobacteriaceae</taxon>
        <taxon>Paenimyroides</taxon>
    </lineage>
</organism>
<reference evidence="2 3" key="1">
    <citation type="submission" date="2016-10" db="EMBL/GenBank/DDBJ databases">
        <authorList>
            <person name="de Groot N.N."/>
        </authorList>
    </citation>
    <scope>NUCLEOTIDE SEQUENCE [LARGE SCALE GENOMIC DNA]</scope>
    <source>
        <strain evidence="2 3">CGMCC 1.10825</strain>
    </source>
</reference>
<evidence type="ECO:0000256" key="1">
    <source>
        <dbReference type="SAM" id="MobiDB-lite"/>
    </source>
</evidence>
<accession>A0A1H6JCM1</accession>
<dbReference type="AlphaFoldDB" id="A0A1H6JCM1"/>
<feature type="region of interest" description="Disordered" evidence="1">
    <location>
        <begin position="46"/>
        <end position="74"/>
    </location>
</feature>
<dbReference type="EMBL" id="FNXE01000003">
    <property type="protein sequence ID" value="SEH59907.1"/>
    <property type="molecule type" value="Genomic_DNA"/>
</dbReference>
<gene>
    <name evidence="2" type="ORF">SAMN02927937_00415</name>
</gene>
<protein>
    <submittedName>
        <fullName evidence="2">Uncharacterized protein</fullName>
    </submittedName>
</protein>
<name>A0A1H6JCM1_9FLAO</name>
<dbReference type="Proteomes" id="UP000199634">
    <property type="component" value="Unassembled WGS sequence"/>
</dbReference>
<keyword evidence="3" id="KW-1185">Reference proteome</keyword>
<sequence length="74" mass="8295">MFSYLGLCDNNLWVFINLIYHEENFIFLGGVVALTACSEDVYQEAEMQNEESGSQYQTNSFDDSQSGGIGNVQL</sequence>